<evidence type="ECO:0000313" key="1">
    <source>
        <dbReference type="EMBL" id="KAJ3658774.1"/>
    </source>
</evidence>
<evidence type="ECO:0000313" key="2">
    <source>
        <dbReference type="Proteomes" id="UP001168821"/>
    </source>
</evidence>
<organism evidence="1 2">
    <name type="scientific">Zophobas morio</name>
    <dbReference type="NCBI Taxonomy" id="2755281"/>
    <lineage>
        <taxon>Eukaryota</taxon>
        <taxon>Metazoa</taxon>
        <taxon>Ecdysozoa</taxon>
        <taxon>Arthropoda</taxon>
        <taxon>Hexapoda</taxon>
        <taxon>Insecta</taxon>
        <taxon>Pterygota</taxon>
        <taxon>Neoptera</taxon>
        <taxon>Endopterygota</taxon>
        <taxon>Coleoptera</taxon>
        <taxon>Polyphaga</taxon>
        <taxon>Cucujiformia</taxon>
        <taxon>Tenebrionidae</taxon>
        <taxon>Zophobas</taxon>
    </lineage>
</organism>
<proteinExistence type="predicted"/>
<gene>
    <name evidence="1" type="ORF">Zmor_010495</name>
</gene>
<dbReference type="EMBL" id="JALNTZ010000003">
    <property type="protein sequence ID" value="KAJ3658774.1"/>
    <property type="molecule type" value="Genomic_DNA"/>
</dbReference>
<name>A0AA38IPJ5_9CUCU</name>
<dbReference type="AlphaFoldDB" id="A0AA38IPJ5"/>
<sequence length="88" mass="9739">MDESDGGLASKLGLNLDRGQNIYRTKAKHKQESADLRLLSPEAEFTLWGFANPDGGRDGMTIFWFGMVFRTAAEKTKIGVFIFAGKPN</sequence>
<reference evidence="1" key="1">
    <citation type="journal article" date="2023" name="G3 (Bethesda)">
        <title>Whole genome assemblies of Zophobas morio and Tenebrio molitor.</title>
        <authorList>
            <person name="Kaur S."/>
            <person name="Stinson S.A."/>
            <person name="diCenzo G.C."/>
        </authorList>
    </citation>
    <scope>NUCLEOTIDE SEQUENCE</scope>
    <source>
        <strain evidence="1">QUZm001</strain>
    </source>
</reference>
<dbReference type="Proteomes" id="UP001168821">
    <property type="component" value="Unassembled WGS sequence"/>
</dbReference>
<protein>
    <submittedName>
        <fullName evidence="1">Uncharacterized protein</fullName>
    </submittedName>
</protein>
<keyword evidence="2" id="KW-1185">Reference proteome</keyword>
<accession>A0AA38IPJ5</accession>
<comment type="caution">
    <text evidence="1">The sequence shown here is derived from an EMBL/GenBank/DDBJ whole genome shotgun (WGS) entry which is preliminary data.</text>
</comment>